<sequence length="268" mass="30227">MRLKAKVANSFLFARMCQSLEKLSKTWVLRLTPDRLHFIVAKSDVDSGLQVWGQVNMDAIFEDTRIESAQQNEIWLELSGEFLHKALKSTFHAHDVVLKLTKKDDLPVLSFVMSNQSRSGKNVTVMQDVPVRVMTPQQTRELREPTVGNSEIYIMMPPLTSIKTIVEKMKSFSNFVTISANNSGDFHDSQKLSQDIPQVDRDPALYAEARIDVRDFIKFLQSSAVNPKEVVCCILDKKGLVIYVYVSADATANQCGSLTYYMPARSGV</sequence>
<dbReference type="SUPFAM" id="SSF55979">
    <property type="entry name" value="DNA clamp"/>
    <property type="match status" value="1"/>
</dbReference>
<evidence type="ECO:0000256" key="1">
    <source>
        <dbReference type="ARBA" id="ARBA00004123"/>
    </source>
</evidence>
<dbReference type="InterPro" id="IPR046938">
    <property type="entry name" value="DNA_clamp_sf"/>
</dbReference>
<evidence type="ECO:0000256" key="4">
    <source>
        <dbReference type="PIRNR" id="PIRNR011312"/>
    </source>
</evidence>
<dbReference type="PANTHER" id="PTHR12900">
    <property type="entry name" value="MITOTIC AND DNA DAMAGE CHECKPOINT PROTEIN HUS1"/>
    <property type="match status" value="1"/>
</dbReference>
<dbReference type="AlphaFoldDB" id="A0A507C8L4"/>
<dbReference type="GO" id="GO:0030896">
    <property type="term" value="C:checkpoint clamp complex"/>
    <property type="evidence" value="ECO:0007669"/>
    <property type="project" value="InterPro"/>
</dbReference>
<evidence type="ECO:0000256" key="3">
    <source>
        <dbReference type="ARBA" id="ARBA00023242"/>
    </source>
</evidence>
<gene>
    <name evidence="5" type="ORF">SmJEL517_g03354</name>
</gene>
<comment type="subcellular location">
    <subcellularLocation>
        <location evidence="1">Nucleus</location>
    </subcellularLocation>
</comment>
<evidence type="ECO:0000256" key="2">
    <source>
        <dbReference type="ARBA" id="ARBA00005563"/>
    </source>
</evidence>
<dbReference type="GO" id="GO:0006289">
    <property type="term" value="P:nucleotide-excision repair"/>
    <property type="evidence" value="ECO:0007669"/>
    <property type="project" value="TreeGrafter"/>
</dbReference>
<dbReference type="EMBL" id="QEAO01000017">
    <property type="protein sequence ID" value="TPX33873.1"/>
    <property type="molecule type" value="Genomic_DNA"/>
</dbReference>
<comment type="similarity">
    <text evidence="2 4">Belongs to the HUS1 family.</text>
</comment>
<dbReference type="GO" id="GO:0033314">
    <property type="term" value="P:mitotic DNA replication checkpoint signaling"/>
    <property type="evidence" value="ECO:0007669"/>
    <property type="project" value="TreeGrafter"/>
</dbReference>
<dbReference type="GO" id="GO:0005730">
    <property type="term" value="C:nucleolus"/>
    <property type="evidence" value="ECO:0007669"/>
    <property type="project" value="InterPro"/>
</dbReference>
<dbReference type="InterPro" id="IPR007150">
    <property type="entry name" value="HUS1/Mec3"/>
</dbReference>
<dbReference type="GO" id="GO:0035861">
    <property type="term" value="C:site of double-strand break"/>
    <property type="evidence" value="ECO:0007669"/>
    <property type="project" value="TreeGrafter"/>
</dbReference>
<proteinExistence type="inferred from homology"/>
<dbReference type="OrthoDB" id="337750at2759"/>
<dbReference type="Pfam" id="PF04005">
    <property type="entry name" value="Hus1"/>
    <property type="match status" value="2"/>
</dbReference>
<dbReference type="GO" id="GO:0044778">
    <property type="term" value="P:meiotic DNA integrity checkpoint signaling"/>
    <property type="evidence" value="ECO:0007669"/>
    <property type="project" value="TreeGrafter"/>
</dbReference>
<dbReference type="STRING" id="1806994.A0A507C8L4"/>
<dbReference type="GO" id="GO:0000724">
    <property type="term" value="P:double-strand break repair via homologous recombination"/>
    <property type="evidence" value="ECO:0007669"/>
    <property type="project" value="TreeGrafter"/>
</dbReference>
<keyword evidence="6" id="KW-1185">Reference proteome</keyword>
<dbReference type="InterPro" id="IPR016580">
    <property type="entry name" value="HUS1"/>
</dbReference>
<dbReference type="PIRSF" id="PIRSF011312">
    <property type="entry name" value="Cell_cycle_HUS1"/>
    <property type="match status" value="1"/>
</dbReference>
<evidence type="ECO:0000313" key="5">
    <source>
        <dbReference type="EMBL" id="TPX33873.1"/>
    </source>
</evidence>
<name>A0A507C8L4_9FUNG</name>
<evidence type="ECO:0000313" key="6">
    <source>
        <dbReference type="Proteomes" id="UP000319731"/>
    </source>
</evidence>
<accession>A0A507C8L4</accession>
<keyword evidence="3" id="KW-0539">Nucleus</keyword>
<dbReference type="GeneID" id="42004579"/>
<comment type="caution">
    <text evidence="5">The sequence shown here is derived from an EMBL/GenBank/DDBJ whole genome shotgun (WGS) entry which is preliminary data.</text>
</comment>
<dbReference type="PANTHER" id="PTHR12900:SF0">
    <property type="entry name" value="CHECKPOINT PROTEIN"/>
    <property type="match status" value="1"/>
</dbReference>
<dbReference type="RefSeq" id="XP_031024757.1">
    <property type="nucleotide sequence ID" value="XM_031169282.1"/>
</dbReference>
<dbReference type="Proteomes" id="UP000319731">
    <property type="component" value="Unassembled WGS sequence"/>
</dbReference>
<reference evidence="5 6" key="1">
    <citation type="journal article" date="2019" name="Sci. Rep.">
        <title>Comparative genomics of chytrid fungi reveal insights into the obligate biotrophic and pathogenic lifestyle of Synchytrium endobioticum.</title>
        <authorList>
            <person name="van de Vossenberg B.T.L.H."/>
            <person name="Warris S."/>
            <person name="Nguyen H.D.T."/>
            <person name="van Gent-Pelzer M.P.E."/>
            <person name="Joly D.L."/>
            <person name="van de Geest H.C."/>
            <person name="Bonants P.J.M."/>
            <person name="Smith D.S."/>
            <person name="Levesque C.A."/>
            <person name="van der Lee T.A.J."/>
        </authorList>
    </citation>
    <scope>NUCLEOTIDE SEQUENCE [LARGE SCALE GENOMIC DNA]</scope>
    <source>
        <strain evidence="5 6">JEL517</strain>
    </source>
</reference>
<protein>
    <recommendedName>
        <fullName evidence="4">Checkpoint protein</fullName>
    </recommendedName>
</protein>
<dbReference type="GO" id="GO:0031573">
    <property type="term" value="P:mitotic intra-S DNA damage checkpoint signaling"/>
    <property type="evidence" value="ECO:0007669"/>
    <property type="project" value="TreeGrafter"/>
</dbReference>
<organism evidence="5 6">
    <name type="scientific">Synchytrium microbalum</name>
    <dbReference type="NCBI Taxonomy" id="1806994"/>
    <lineage>
        <taxon>Eukaryota</taxon>
        <taxon>Fungi</taxon>
        <taxon>Fungi incertae sedis</taxon>
        <taxon>Chytridiomycota</taxon>
        <taxon>Chytridiomycota incertae sedis</taxon>
        <taxon>Chytridiomycetes</taxon>
        <taxon>Synchytriales</taxon>
        <taxon>Synchytriaceae</taxon>
        <taxon>Synchytrium</taxon>
    </lineage>
</organism>
<dbReference type="GO" id="GO:0000723">
    <property type="term" value="P:telomere maintenance"/>
    <property type="evidence" value="ECO:0007669"/>
    <property type="project" value="TreeGrafter"/>
</dbReference>
<dbReference type="Gene3D" id="3.70.10.10">
    <property type="match status" value="1"/>
</dbReference>